<name>A0ABU1RVZ8_9GAMM</name>
<keyword evidence="1" id="KW-1133">Transmembrane helix</keyword>
<accession>A0ABU1RVZ8</accession>
<keyword evidence="1" id="KW-0812">Transmembrane</keyword>
<dbReference type="RefSeq" id="WP_310095701.1">
    <property type="nucleotide sequence ID" value="NZ_JAVDTT010000005.1"/>
</dbReference>
<keyword evidence="3" id="KW-1185">Reference proteome</keyword>
<keyword evidence="1" id="KW-0472">Membrane</keyword>
<feature type="transmembrane region" description="Helical" evidence="1">
    <location>
        <begin position="12"/>
        <end position="36"/>
    </location>
</feature>
<proteinExistence type="predicted"/>
<evidence type="ECO:0008006" key="4">
    <source>
        <dbReference type="Google" id="ProtNLM"/>
    </source>
</evidence>
<dbReference type="EMBL" id="JAVDTT010000005">
    <property type="protein sequence ID" value="MDR6842956.1"/>
    <property type="molecule type" value="Genomic_DNA"/>
</dbReference>
<sequence>MQETTLTHRPIRWLALVMLLLGGLCFAVIWIMLAVYLGKPCGWMAVLGALDAAVMLRLGGMRGGAGRTLLAVLATLAIIALVNWGTAATQIGFAMGLNPWDSALKLGMGYAWTLFQLANQTADRIWMAVALVAAAVAAR</sequence>
<gene>
    <name evidence="2" type="ORF">J2W94_003263</name>
</gene>
<evidence type="ECO:0000313" key="3">
    <source>
        <dbReference type="Proteomes" id="UP001254759"/>
    </source>
</evidence>
<feature type="transmembrane region" description="Helical" evidence="1">
    <location>
        <begin position="70"/>
        <end position="97"/>
    </location>
</feature>
<organism evidence="2 3">
    <name type="scientific">Pseudoxanthomonas sacheonensis</name>
    <dbReference type="NCBI Taxonomy" id="443615"/>
    <lineage>
        <taxon>Bacteria</taxon>
        <taxon>Pseudomonadati</taxon>
        <taxon>Pseudomonadota</taxon>
        <taxon>Gammaproteobacteria</taxon>
        <taxon>Lysobacterales</taxon>
        <taxon>Lysobacteraceae</taxon>
        <taxon>Pseudoxanthomonas</taxon>
    </lineage>
</organism>
<protein>
    <recommendedName>
        <fullName evidence="4">Transmembrane protein</fullName>
    </recommendedName>
</protein>
<evidence type="ECO:0000313" key="2">
    <source>
        <dbReference type="EMBL" id="MDR6842956.1"/>
    </source>
</evidence>
<evidence type="ECO:0000256" key="1">
    <source>
        <dbReference type="SAM" id="Phobius"/>
    </source>
</evidence>
<reference evidence="2 3" key="1">
    <citation type="submission" date="2023-07" db="EMBL/GenBank/DDBJ databases">
        <title>Sorghum-associated microbial communities from plants grown in Nebraska, USA.</title>
        <authorList>
            <person name="Schachtman D."/>
        </authorList>
    </citation>
    <scope>NUCLEOTIDE SEQUENCE [LARGE SCALE GENOMIC DNA]</scope>
    <source>
        <strain evidence="2 3">BE107</strain>
    </source>
</reference>
<comment type="caution">
    <text evidence="2">The sequence shown here is derived from an EMBL/GenBank/DDBJ whole genome shotgun (WGS) entry which is preliminary data.</text>
</comment>
<dbReference type="Proteomes" id="UP001254759">
    <property type="component" value="Unassembled WGS sequence"/>
</dbReference>